<reference evidence="2 3" key="1">
    <citation type="submission" date="2021-07" db="EMBL/GenBank/DDBJ databases">
        <title>Paenibacillus radiodurans sp. nov., isolated from the southeastern edge of Tengger Desert.</title>
        <authorList>
            <person name="Zhang G."/>
        </authorList>
    </citation>
    <scope>NUCLEOTIDE SEQUENCE [LARGE SCALE GENOMIC DNA]</scope>
    <source>
        <strain evidence="2 3">DT7-4</strain>
    </source>
</reference>
<dbReference type="SUPFAM" id="SSF160904">
    <property type="entry name" value="Jann2411-like"/>
    <property type="match status" value="1"/>
</dbReference>
<comment type="caution">
    <text evidence="2">The sequence shown here is derived from an EMBL/GenBank/DDBJ whole genome shotgun (WGS) entry which is preliminary data.</text>
</comment>
<proteinExistence type="predicted"/>
<dbReference type="EMBL" id="JAHZIJ010000003">
    <property type="protein sequence ID" value="MBW7474508.1"/>
    <property type="molecule type" value="Genomic_DNA"/>
</dbReference>
<dbReference type="Pfam" id="PF07336">
    <property type="entry name" value="ABATE"/>
    <property type="match status" value="1"/>
</dbReference>
<dbReference type="PANTHER" id="PTHR35525:SF3">
    <property type="entry name" value="BLL6575 PROTEIN"/>
    <property type="match status" value="1"/>
</dbReference>
<dbReference type="Pfam" id="PF11706">
    <property type="entry name" value="zf-CGNR"/>
    <property type="match status" value="1"/>
</dbReference>
<evidence type="ECO:0000313" key="2">
    <source>
        <dbReference type="EMBL" id="MBW7474508.1"/>
    </source>
</evidence>
<dbReference type="Gene3D" id="1.10.3300.10">
    <property type="entry name" value="Jann2411-like domain"/>
    <property type="match status" value="1"/>
</dbReference>
<evidence type="ECO:0000313" key="3">
    <source>
        <dbReference type="Proteomes" id="UP000812277"/>
    </source>
</evidence>
<feature type="domain" description="Zinc finger CGNR" evidence="1">
    <location>
        <begin position="146"/>
        <end position="188"/>
    </location>
</feature>
<name>A0ABS7D3U8_9BACL</name>
<dbReference type="InterPro" id="IPR021005">
    <property type="entry name" value="Znf_CGNR"/>
</dbReference>
<evidence type="ECO:0000259" key="1">
    <source>
        <dbReference type="Pfam" id="PF11706"/>
    </source>
</evidence>
<organism evidence="2 3">
    <name type="scientific">Paenibacillus oenotherae</name>
    <dbReference type="NCBI Taxonomy" id="1435645"/>
    <lineage>
        <taxon>Bacteria</taxon>
        <taxon>Bacillati</taxon>
        <taxon>Bacillota</taxon>
        <taxon>Bacilli</taxon>
        <taxon>Bacillales</taxon>
        <taxon>Paenibacillaceae</taxon>
        <taxon>Paenibacillus</taxon>
    </lineage>
</organism>
<sequence length="200" mass="22391">MDKSLFLLGGSPWINLLNTLVMHNKQPTDLLADPEMMGQWLAANQLLPESHFPLDEAAYEPLRASLAAVRELCTRILSDLESSGELSGASFSLLKEHVERLNIELTASLEGGKPTLLYTGQTSFDGILYTILSSVFSTLNHVNADRIRKCEHEDCILHFIDVSKSGKRRWCSMESCGNRNKAAQFYDKTRKQRSSAKSSR</sequence>
<protein>
    <submittedName>
        <fullName evidence="2">CGNR zinc finger domain-containing protein</fullName>
    </submittedName>
</protein>
<accession>A0ABS7D3U8</accession>
<dbReference type="InterPro" id="IPR010852">
    <property type="entry name" value="ABATE"/>
</dbReference>
<gene>
    <name evidence="2" type="ORF">K0T92_07100</name>
</gene>
<dbReference type="RefSeq" id="WP_219871741.1">
    <property type="nucleotide sequence ID" value="NZ_JAHZIJ010000003.1"/>
</dbReference>
<keyword evidence="3" id="KW-1185">Reference proteome</keyword>
<dbReference type="Proteomes" id="UP000812277">
    <property type="component" value="Unassembled WGS sequence"/>
</dbReference>
<dbReference type="InterPro" id="IPR023286">
    <property type="entry name" value="ABATE_dom_sf"/>
</dbReference>
<dbReference type="PANTHER" id="PTHR35525">
    <property type="entry name" value="BLL6575 PROTEIN"/>
    <property type="match status" value="1"/>
</dbReference>